<evidence type="ECO:0000256" key="1">
    <source>
        <dbReference type="SAM" id="SignalP"/>
    </source>
</evidence>
<feature type="chain" id="PRO_5028185198" evidence="1">
    <location>
        <begin position="28"/>
        <end position="117"/>
    </location>
</feature>
<name>A0A6P4I877_DROKI</name>
<gene>
    <name evidence="3" type="primary">LOC108072203</name>
</gene>
<dbReference type="GeneID" id="108072203"/>
<evidence type="ECO:0000313" key="2">
    <source>
        <dbReference type="Proteomes" id="UP001652661"/>
    </source>
</evidence>
<proteinExistence type="predicted"/>
<feature type="signal peptide" evidence="1">
    <location>
        <begin position="1"/>
        <end position="27"/>
    </location>
</feature>
<reference evidence="3" key="2">
    <citation type="submission" date="2025-08" db="UniProtKB">
        <authorList>
            <consortium name="RefSeq"/>
        </authorList>
    </citation>
    <scope>IDENTIFICATION</scope>
    <source>
        <strain evidence="3">14028-0561.14</strain>
        <tissue evidence="3">Whole fly</tissue>
    </source>
</reference>
<keyword evidence="1" id="KW-0732">Signal</keyword>
<sequence length="117" mass="14143">MNYSAISHTLVGITFCLLLFLVEFSQARPWWNAADYDPSLDPVAWSRSFVQDQVRKTRYNYNVIPDVIRPRSKHRHRQTASQMWYEKPLAPAGKYHKRFFRRRPKLASREKYSRWRP</sequence>
<organism evidence="2 3">
    <name type="scientific">Drosophila kikkawai</name>
    <name type="common">Fruit fly</name>
    <dbReference type="NCBI Taxonomy" id="30033"/>
    <lineage>
        <taxon>Eukaryota</taxon>
        <taxon>Metazoa</taxon>
        <taxon>Ecdysozoa</taxon>
        <taxon>Arthropoda</taxon>
        <taxon>Hexapoda</taxon>
        <taxon>Insecta</taxon>
        <taxon>Pterygota</taxon>
        <taxon>Neoptera</taxon>
        <taxon>Endopterygota</taxon>
        <taxon>Diptera</taxon>
        <taxon>Brachycera</taxon>
        <taxon>Muscomorpha</taxon>
        <taxon>Ephydroidea</taxon>
        <taxon>Drosophilidae</taxon>
        <taxon>Drosophila</taxon>
        <taxon>Sophophora</taxon>
    </lineage>
</organism>
<accession>A0A6P4I877</accession>
<dbReference type="RefSeq" id="XP_017018753.1">
    <property type="nucleotide sequence ID" value="XM_017163264.2"/>
</dbReference>
<protein>
    <submittedName>
        <fullName evidence="3">Uncharacterized protein</fullName>
    </submittedName>
</protein>
<reference evidence="2" key="1">
    <citation type="submission" date="2025-05" db="UniProtKB">
        <authorList>
            <consortium name="RefSeq"/>
        </authorList>
    </citation>
    <scope>NUCLEOTIDE SEQUENCE [LARGE SCALE GENOMIC DNA]</scope>
    <source>
        <strain evidence="2">14028-0561.14</strain>
    </source>
</reference>
<dbReference type="Proteomes" id="UP001652661">
    <property type="component" value="Chromosome 2R"/>
</dbReference>
<evidence type="ECO:0000313" key="3">
    <source>
        <dbReference type="RefSeq" id="XP_017018753.1"/>
    </source>
</evidence>
<keyword evidence="2" id="KW-1185">Reference proteome</keyword>
<dbReference type="AlphaFoldDB" id="A0A6P4I877"/>
<dbReference type="OrthoDB" id="7867543at2759"/>